<reference evidence="1 2" key="1">
    <citation type="submission" date="2020-09" db="EMBL/GenBank/DDBJ databases">
        <title>TT11 complete genome.</title>
        <authorList>
            <person name="Wu Z."/>
        </authorList>
    </citation>
    <scope>NUCLEOTIDE SEQUENCE [LARGE SCALE GENOMIC DNA]</scope>
    <source>
        <strain evidence="1 2">TT11</strain>
    </source>
</reference>
<dbReference type="InterPro" id="IPR036291">
    <property type="entry name" value="NAD(P)-bd_dom_sf"/>
</dbReference>
<evidence type="ECO:0000313" key="2">
    <source>
        <dbReference type="Proteomes" id="UP000600588"/>
    </source>
</evidence>
<organism evidence="1 2">
    <name type="scientific">Aestuariibaculum sediminum</name>
    <dbReference type="NCBI Taxonomy" id="2770637"/>
    <lineage>
        <taxon>Bacteria</taxon>
        <taxon>Pseudomonadati</taxon>
        <taxon>Bacteroidota</taxon>
        <taxon>Flavobacteriia</taxon>
        <taxon>Flavobacteriales</taxon>
        <taxon>Flavobacteriaceae</taxon>
    </lineage>
</organism>
<dbReference type="RefSeq" id="WP_188229324.1">
    <property type="nucleotide sequence ID" value="NZ_JACVXB010000002.1"/>
</dbReference>
<name>A0A8J6UFP3_9FLAO</name>
<dbReference type="EMBL" id="JACVXB010000002">
    <property type="protein sequence ID" value="MBD0831526.1"/>
    <property type="molecule type" value="Genomic_DNA"/>
</dbReference>
<dbReference type="Gene3D" id="3.40.50.720">
    <property type="entry name" value="NAD(P)-binding Rossmann-like Domain"/>
    <property type="match status" value="1"/>
</dbReference>
<evidence type="ECO:0000313" key="1">
    <source>
        <dbReference type="EMBL" id="MBD0831526.1"/>
    </source>
</evidence>
<sequence>MTLKTSKPKKLKIGILGCGWLGIRMVKIWKSDNFIYTTTTTKEKISKLEEETVHPVLVDFKNGDRKDNCDDWQAMKLLDVVVITVPINSRKDRNIDSIENKLKNLFAFLGDFKGQVFYLSSTSVYPNQPKEFIEEEMPIDKVFVENELRQRYPQINILRLGGLMGDDRQLSKYNVSNLEAPVNHIHFSDVIGVIEKMMAVKSSSKLFNVVAPLHPTKREVISIQKGQIFNAQDFDGISAKMVSSKKIERDLNYKFIYPNPSSFHLI</sequence>
<keyword evidence="2" id="KW-1185">Reference proteome</keyword>
<dbReference type="AlphaFoldDB" id="A0A8J6UFP3"/>
<dbReference type="SUPFAM" id="SSF51735">
    <property type="entry name" value="NAD(P)-binding Rossmann-fold domains"/>
    <property type="match status" value="1"/>
</dbReference>
<gene>
    <name evidence="1" type="ORF">ICJ83_05210</name>
</gene>
<dbReference type="Proteomes" id="UP000600588">
    <property type="component" value="Unassembled WGS sequence"/>
</dbReference>
<accession>A0A8J6UFP3</accession>
<evidence type="ECO:0008006" key="3">
    <source>
        <dbReference type="Google" id="ProtNLM"/>
    </source>
</evidence>
<comment type="caution">
    <text evidence="1">The sequence shown here is derived from an EMBL/GenBank/DDBJ whole genome shotgun (WGS) entry which is preliminary data.</text>
</comment>
<protein>
    <recommendedName>
        <fullName evidence="3">Nucleoside-diphosphate-sugar epimerase</fullName>
    </recommendedName>
</protein>
<proteinExistence type="predicted"/>